<dbReference type="GO" id="GO:0009279">
    <property type="term" value="C:cell outer membrane"/>
    <property type="evidence" value="ECO:0007669"/>
    <property type="project" value="UniProtKB-SubCell"/>
</dbReference>
<evidence type="ECO:0000256" key="7">
    <source>
        <dbReference type="ARBA" id="ARBA00023065"/>
    </source>
</evidence>
<feature type="compositionally biased region" description="Basic residues" evidence="13">
    <location>
        <begin position="1"/>
        <end position="13"/>
    </location>
</feature>
<evidence type="ECO:0000256" key="9">
    <source>
        <dbReference type="ARBA" id="ARBA00023136"/>
    </source>
</evidence>
<dbReference type="Pfam" id="PF07715">
    <property type="entry name" value="Plug"/>
    <property type="match status" value="1"/>
</dbReference>
<evidence type="ECO:0000256" key="3">
    <source>
        <dbReference type="ARBA" id="ARBA00022452"/>
    </source>
</evidence>
<keyword evidence="3 11" id="KW-1134">Transmembrane beta strand</keyword>
<feature type="domain" description="TonB-dependent receptor-like beta-barrel" evidence="14">
    <location>
        <begin position="318"/>
        <end position="695"/>
    </location>
</feature>
<organism evidence="16 17">
    <name type="scientific">Sterolibacterium denitrificans</name>
    <dbReference type="NCBI Taxonomy" id="157592"/>
    <lineage>
        <taxon>Bacteria</taxon>
        <taxon>Pseudomonadati</taxon>
        <taxon>Pseudomonadota</taxon>
        <taxon>Betaproteobacteria</taxon>
        <taxon>Nitrosomonadales</taxon>
        <taxon>Sterolibacteriaceae</taxon>
        <taxon>Sterolibacterium</taxon>
    </lineage>
</organism>
<evidence type="ECO:0000259" key="14">
    <source>
        <dbReference type="Pfam" id="PF00593"/>
    </source>
</evidence>
<dbReference type="InterPro" id="IPR000531">
    <property type="entry name" value="Beta-barrel_TonB"/>
</dbReference>
<dbReference type="GO" id="GO:0006826">
    <property type="term" value="P:iron ion transport"/>
    <property type="evidence" value="ECO:0007669"/>
    <property type="project" value="UniProtKB-KW"/>
</dbReference>
<dbReference type="AlphaFoldDB" id="A0A7Z7MW07"/>
<dbReference type="Gene3D" id="2.40.170.20">
    <property type="entry name" value="TonB-dependent receptor, beta-barrel domain"/>
    <property type="match status" value="1"/>
</dbReference>
<keyword evidence="2 11" id="KW-0813">Transport</keyword>
<comment type="subcellular location">
    <subcellularLocation>
        <location evidence="1 11">Cell outer membrane</location>
        <topology evidence="1 11">Multi-pass membrane protein</topology>
    </subcellularLocation>
</comment>
<dbReference type="InterPro" id="IPR012910">
    <property type="entry name" value="Plug_dom"/>
</dbReference>
<evidence type="ECO:0000256" key="8">
    <source>
        <dbReference type="ARBA" id="ARBA00023077"/>
    </source>
</evidence>
<dbReference type="InterPro" id="IPR036942">
    <property type="entry name" value="Beta-barrel_TonB_sf"/>
</dbReference>
<evidence type="ECO:0000256" key="10">
    <source>
        <dbReference type="ARBA" id="ARBA00023237"/>
    </source>
</evidence>
<evidence type="ECO:0000256" key="12">
    <source>
        <dbReference type="RuleBase" id="RU003357"/>
    </source>
</evidence>
<sequence length="728" mass="80670">MHLRLQLRSHSRSCSRPGFERARPRVRQPLLAALLGCALGGAGTLQAAAETDTASPDGGKLEEITITAQKRREPLQQAPLAVSALGARELETQRVDSPMDLGNALPSLVMVPFSGNRAAPNMTIRGMGNLDSQITKDGANGIYIDGVPVGRMVGLAADIADLERVELLRGPQGTLYGRNTTGGAINFITARPEKDFSFEQGLTLGDFGAWASRTRVNLPLAENLYTRLAYVRSARDGWVENVNRSLPDQASFDEEDKEAVRWSTRLLAGERLTADLSLDHSKMTYGNVFFQKVAVPGRQESIAPVKGLSPSRVSVGGQQLTLTWQFDAAVLKSISAWRRMNNQVRQNYADVFTQAGDQHQDQSSQEFQLVGSALDRRIEYVVGLFFSRESGEEQVVSVFSPVLQDSWRIWAESKSAALYGQLAWRPPVLADRLRLTLGLRDSHDRRSASKHFIHSDFDPASNGTVVAGDKRFHKLTPTWSVDYAVSDDLNVYARLSNGYRAGGFNARTPYTAFGDGFDQENVRSREIGLKSEWFERRARLNLALFDGKYTDLQVDQVRTPSFFTDTLNAGRARVQGTELEATALLGYGLSASLYHTWLDARYDAYVDNGVDLAAVKRMPNAPKRQGGIGLAYAGERTAFGKPLVNLDYRWQSAFHSNPNLETRTSGYGIWNLRAQLSDIRLPQGRLRLALWGKNLTDREYRLTNTNLGVMTAMYGAPRTLGVDAIYEY</sequence>
<evidence type="ECO:0000259" key="15">
    <source>
        <dbReference type="Pfam" id="PF07715"/>
    </source>
</evidence>
<dbReference type="CDD" id="cd01347">
    <property type="entry name" value="ligand_gated_channel"/>
    <property type="match status" value="1"/>
</dbReference>
<name>A0A7Z7MW07_9PROT</name>
<reference evidence="16" key="1">
    <citation type="submission" date="2017-03" db="EMBL/GenBank/DDBJ databases">
        <authorList>
            <consortium name="AG Boll"/>
        </authorList>
    </citation>
    <scope>NUCLEOTIDE SEQUENCE [LARGE SCALE GENOMIC DNA]</scope>
    <source>
        <strain evidence="16">Chol</strain>
    </source>
</reference>
<comment type="similarity">
    <text evidence="11 12">Belongs to the TonB-dependent receptor family.</text>
</comment>
<keyword evidence="6" id="KW-0408">Iron</keyword>
<dbReference type="EMBL" id="LT837803">
    <property type="protein sequence ID" value="SMB29448.1"/>
    <property type="molecule type" value="Genomic_DNA"/>
</dbReference>
<keyword evidence="10 11" id="KW-0998">Cell outer membrane</keyword>
<dbReference type="PANTHER" id="PTHR32552">
    <property type="entry name" value="FERRICHROME IRON RECEPTOR-RELATED"/>
    <property type="match status" value="1"/>
</dbReference>
<evidence type="ECO:0000313" key="16">
    <source>
        <dbReference type="EMBL" id="SMB29448.1"/>
    </source>
</evidence>
<accession>A0A7Z7MW07</accession>
<keyword evidence="17" id="KW-1185">Reference proteome</keyword>
<evidence type="ECO:0000256" key="2">
    <source>
        <dbReference type="ARBA" id="ARBA00022448"/>
    </source>
</evidence>
<evidence type="ECO:0000256" key="13">
    <source>
        <dbReference type="SAM" id="MobiDB-lite"/>
    </source>
</evidence>
<evidence type="ECO:0000256" key="4">
    <source>
        <dbReference type="ARBA" id="ARBA00022496"/>
    </source>
</evidence>
<evidence type="ECO:0000256" key="1">
    <source>
        <dbReference type="ARBA" id="ARBA00004571"/>
    </source>
</evidence>
<gene>
    <name evidence="16" type="ORF">SDENCHOL_20825</name>
</gene>
<dbReference type="Proteomes" id="UP000242886">
    <property type="component" value="Chromosome SDENCHOL"/>
</dbReference>
<dbReference type="PROSITE" id="PS52016">
    <property type="entry name" value="TONB_DEPENDENT_REC_3"/>
    <property type="match status" value="1"/>
</dbReference>
<feature type="region of interest" description="Disordered" evidence="13">
    <location>
        <begin position="1"/>
        <end position="22"/>
    </location>
</feature>
<dbReference type="SUPFAM" id="SSF56935">
    <property type="entry name" value="Porins"/>
    <property type="match status" value="1"/>
</dbReference>
<dbReference type="InterPro" id="IPR039426">
    <property type="entry name" value="TonB-dep_rcpt-like"/>
</dbReference>
<keyword evidence="4" id="KW-0410">Iron transport</keyword>
<evidence type="ECO:0000256" key="6">
    <source>
        <dbReference type="ARBA" id="ARBA00023004"/>
    </source>
</evidence>
<keyword evidence="7" id="KW-0406">Ion transport</keyword>
<feature type="domain" description="TonB-dependent receptor plug" evidence="15">
    <location>
        <begin position="75"/>
        <end position="184"/>
    </location>
</feature>
<evidence type="ECO:0000313" key="17">
    <source>
        <dbReference type="Proteomes" id="UP000242886"/>
    </source>
</evidence>
<keyword evidence="8 12" id="KW-0798">TonB box</keyword>
<keyword evidence="9 11" id="KW-0472">Membrane</keyword>
<keyword evidence="5 11" id="KW-0812">Transmembrane</keyword>
<dbReference type="Pfam" id="PF00593">
    <property type="entry name" value="TonB_dep_Rec_b-barrel"/>
    <property type="match status" value="1"/>
</dbReference>
<evidence type="ECO:0000256" key="5">
    <source>
        <dbReference type="ARBA" id="ARBA00022692"/>
    </source>
</evidence>
<proteinExistence type="inferred from homology"/>
<evidence type="ECO:0000256" key="11">
    <source>
        <dbReference type="PROSITE-ProRule" id="PRU01360"/>
    </source>
</evidence>
<keyword evidence="16" id="KW-0675">Receptor</keyword>
<dbReference type="PANTHER" id="PTHR32552:SF81">
    <property type="entry name" value="TONB-DEPENDENT OUTER MEMBRANE RECEPTOR"/>
    <property type="match status" value="1"/>
</dbReference>
<protein>
    <submittedName>
        <fullName evidence="16">TonB-dependent receptor</fullName>
    </submittedName>
</protein>